<keyword evidence="2" id="KW-0732">Signal</keyword>
<evidence type="ECO:0000256" key="1">
    <source>
        <dbReference type="ARBA" id="ARBA00006987"/>
    </source>
</evidence>
<evidence type="ECO:0000313" key="4">
    <source>
        <dbReference type="Proteomes" id="UP000016646"/>
    </source>
</evidence>
<evidence type="ECO:0000256" key="2">
    <source>
        <dbReference type="SAM" id="SignalP"/>
    </source>
</evidence>
<feature type="signal peptide" evidence="2">
    <location>
        <begin position="1"/>
        <end position="20"/>
    </location>
</feature>
<dbReference type="PIRSF" id="PIRSF017082">
    <property type="entry name" value="YflP"/>
    <property type="match status" value="1"/>
</dbReference>
<dbReference type="InterPro" id="IPR005064">
    <property type="entry name" value="BUG"/>
</dbReference>
<comment type="similarity">
    <text evidence="1">Belongs to the UPF0065 (bug) family.</text>
</comment>
<keyword evidence="4" id="KW-1185">Reference proteome</keyword>
<proteinExistence type="inferred from homology"/>
<protein>
    <submittedName>
        <fullName evidence="3">Tripartite tricarboxylate transporter family receptor</fullName>
    </submittedName>
</protein>
<dbReference type="Proteomes" id="UP000016646">
    <property type="component" value="Unassembled WGS sequence"/>
</dbReference>
<comment type="caution">
    <text evidence="3">The sequence shown here is derived from an EMBL/GenBank/DDBJ whole genome shotgun (WGS) entry which is preliminary data.</text>
</comment>
<dbReference type="SUPFAM" id="SSF53850">
    <property type="entry name" value="Periplasmic binding protein-like II"/>
    <property type="match status" value="1"/>
</dbReference>
<reference evidence="3 4" key="1">
    <citation type="submission" date="2013-08" db="EMBL/GenBank/DDBJ databases">
        <authorList>
            <person name="Durkin A.S."/>
            <person name="Haft D.R."/>
            <person name="McCorrison J."/>
            <person name="Torralba M."/>
            <person name="Gillis M."/>
            <person name="Haft D.H."/>
            <person name="Methe B."/>
            <person name="Sutton G."/>
            <person name="Nelson K.E."/>
        </authorList>
    </citation>
    <scope>NUCLEOTIDE SEQUENCE [LARGE SCALE GENOMIC DNA]</scope>
    <source>
        <strain evidence="3 4">ATCC 35536</strain>
    </source>
</reference>
<dbReference type="CDD" id="cd07012">
    <property type="entry name" value="PBP2_Bug_TTT"/>
    <property type="match status" value="1"/>
</dbReference>
<name>A0ABN0P6C9_TRESO</name>
<gene>
    <name evidence="3" type="ORF">HMPREF0860_2063</name>
</gene>
<keyword evidence="3" id="KW-0675">Receptor</keyword>
<dbReference type="Pfam" id="PF03401">
    <property type="entry name" value="TctC"/>
    <property type="match status" value="1"/>
</dbReference>
<sequence length="323" mass="34944">MKKVLMSAAILLCVSSLLLAGGQTEDAGKVQYPTKNMNVIIPYAPGGGSDILTRTIMKYIQMDRSFVAINVDGAGGYIGCMQAYNANPDGYTLLAHNAMDVVSYTLSGQTKTPVWSDLETICMVVSDFNVIATNKQSGWKSLEEMVAYAKANPGKIRWGVTGAQTVNMVDTLRIVDALGLKGLVTLVPYDGGAASKTALLGNHIQVETNSSADIRSSLLSGDEIPLMVVAKDRIKALPKVPTTVEKGINITTAKPRGYYAPKGTPKYALDYLAKAIKKVTEMPEFAETVEKLGWQVEYVDGEASKAQVKKWVEELTPFFAQFK</sequence>
<dbReference type="Gene3D" id="3.40.190.150">
    <property type="entry name" value="Bordetella uptake gene, domain 1"/>
    <property type="match status" value="1"/>
</dbReference>
<dbReference type="Gene3D" id="3.40.190.10">
    <property type="entry name" value="Periplasmic binding protein-like II"/>
    <property type="match status" value="1"/>
</dbReference>
<dbReference type="InterPro" id="IPR042100">
    <property type="entry name" value="Bug_dom1"/>
</dbReference>
<dbReference type="PANTHER" id="PTHR42928:SF5">
    <property type="entry name" value="BLR1237 PROTEIN"/>
    <property type="match status" value="1"/>
</dbReference>
<feature type="chain" id="PRO_5046929043" evidence="2">
    <location>
        <begin position="21"/>
        <end position="323"/>
    </location>
</feature>
<dbReference type="RefSeq" id="WP_021495562.1">
    <property type="nucleotide sequence ID" value="NZ_AVQI01000033.1"/>
</dbReference>
<evidence type="ECO:0000313" key="3">
    <source>
        <dbReference type="EMBL" id="ERK03378.1"/>
    </source>
</evidence>
<dbReference type="EMBL" id="AVQI01000033">
    <property type="protein sequence ID" value="ERK03378.1"/>
    <property type="molecule type" value="Genomic_DNA"/>
</dbReference>
<dbReference type="PANTHER" id="PTHR42928">
    <property type="entry name" value="TRICARBOXYLATE-BINDING PROTEIN"/>
    <property type="match status" value="1"/>
</dbReference>
<organism evidence="3 4">
    <name type="scientific">Treponema socranskii subsp. socranskii VPI DR56BR1116 = ATCC 35536</name>
    <dbReference type="NCBI Taxonomy" id="1125725"/>
    <lineage>
        <taxon>Bacteria</taxon>
        <taxon>Pseudomonadati</taxon>
        <taxon>Spirochaetota</taxon>
        <taxon>Spirochaetia</taxon>
        <taxon>Spirochaetales</taxon>
        <taxon>Treponemataceae</taxon>
        <taxon>Treponema</taxon>
    </lineage>
</organism>
<accession>A0ABN0P6C9</accession>